<dbReference type="PIRSF" id="PIRSF005348">
    <property type="entry name" value="YxkH"/>
    <property type="match status" value="1"/>
</dbReference>
<dbReference type="GO" id="GO:0015293">
    <property type="term" value="F:symporter activity"/>
    <property type="evidence" value="ECO:0007669"/>
    <property type="project" value="UniProtKB-UniRule"/>
</dbReference>
<evidence type="ECO:0000313" key="3">
    <source>
        <dbReference type="EMBL" id="SES94922.1"/>
    </source>
</evidence>
<keyword evidence="2" id="KW-0812">Transmembrane</keyword>
<dbReference type="InterPro" id="IPR004679">
    <property type="entry name" value="2-OHcarboxylate_transport"/>
</dbReference>
<feature type="transmembrane region" description="Helical" evidence="2">
    <location>
        <begin position="133"/>
        <end position="157"/>
    </location>
</feature>
<evidence type="ECO:0000256" key="2">
    <source>
        <dbReference type="SAM" id="Phobius"/>
    </source>
</evidence>
<dbReference type="Proteomes" id="UP000198508">
    <property type="component" value="Unassembled WGS sequence"/>
</dbReference>
<keyword evidence="1" id="KW-0813">Transport</keyword>
<feature type="transmembrane region" description="Helical" evidence="2">
    <location>
        <begin position="104"/>
        <end position="121"/>
    </location>
</feature>
<dbReference type="PANTHER" id="PTHR40033:SF1">
    <property type="entry name" value="CITRATE-SODIUM SYMPORTER"/>
    <property type="match status" value="1"/>
</dbReference>
<feature type="transmembrane region" description="Helical" evidence="2">
    <location>
        <begin position="197"/>
        <end position="219"/>
    </location>
</feature>
<dbReference type="RefSeq" id="WP_092360362.1">
    <property type="nucleotide sequence ID" value="NZ_CABJCG010000007.1"/>
</dbReference>
<evidence type="ECO:0000256" key="1">
    <source>
        <dbReference type="PIRNR" id="PIRNR005348"/>
    </source>
</evidence>
<feature type="transmembrane region" description="Helical" evidence="2">
    <location>
        <begin position="39"/>
        <end position="56"/>
    </location>
</feature>
<keyword evidence="1 2" id="KW-0472">Membrane</keyword>
<feature type="transmembrane region" description="Helical" evidence="2">
    <location>
        <begin position="290"/>
        <end position="308"/>
    </location>
</feature>
<gene>
    <name evidence="3" type="ORF">SAMN05216313_10192</name>
</gene>
<protein>
    <submittedName>
        <fullName evidence="3">Na+/citrate or Na+/malate symporter</fullName>
    </submittedName>
</protein>
<dbReference type="GO" id="GO:0008514">
    <property type="term" value="F:organic anion transmembrane transporter activity"/>
    <property type="evidence" value="ECO:0007669"/>
    <property type="project" value="InterPro"/>
</dbReference>
<comment type="similarity">
    <text evidence="1">Belongs to the 2-hydroxycarboxylate transporter (2-HCT) (TC 2.A.24) family.</text>
</comment>
<dbReference type="PROSITE" id="PS51257">
    <property type="entry name" value="PROKAR_LIPOPROTEIN"/>
    <property type="match status" value="1"/>
</dbReference>
<name>A0A1I0AKP4_9FIRM</name>
<dbReference type="PANTHER" id="PTHR40033">
    <property type="entry name" value="NA(+)-MALATE SYMPORTER"/>
    <property type="match status" value="1"/>
</dbReference>
<feature type="transmembrane region" description="Helical" evidence="2">
    <location>
        <begin position="14"/>
        <end position="33"/>
    </location>
</feature>
<feature type="transmembrane region" description="Helical" evidence="2">
    <location>
        <begin position="413"/>
        <end position="433"/>
    </location>
</feature>
<dbReference type="GO" id="GO:0005886">
    <property type="term" value="C:plasma membrane"/>
    <property type="evidence" value="ECO:0007669"/>
    <property type="project" value="UniProtKB-UniRule"/>
</dbReference>
<sequence length="434" mass="45708">MEENKKSGLKLNGAPWYIALGCILIILASAYLGVLGTDMASVLALCVAIAVIFNEIGERLPIWNSYIGGGLLMVFFGTAVLVQFNLIPEKYVEGINTFISGDTGFLTFFIIFLIAGSILSLERDILLKSFAGYIPAILGGLVCAMLFGVVTGFVFGIRPSDILIKYVLPIMGGGNGAGAVPLSQIYEEVTGDPAANYYAFAIIILTIANIICILAGALLNKLGTVKTEWTGDKRNLLRNNAGLAREDKKVQTGVKDMAGAMMVALTCYAVGRLFSKVILPTIFGASIHQFAYMIIFVVILAATGIIPANICAGAKRLQSFMTGACSIIIMVGMGCDFDLMELVSACTPANVIIALMVVVGAILGSAVVGYLVGFYPIDSAVTAGLCMANRGGNGDIAVLGAADRMELIAYAQLSSRLGGGIVLIVASFMFSFML</sequence>
<feature type="transmembrane region" description="Helical" evidence="2">
    <location>
        <begin position="320"/>
        <end position="339"/>
    </location>
</feature>
<reference evidence="4" key="1">
    <citation type="submission" date="2016-10" db="EMBL/GenBank/DDBJ databases">
        <authorList>
            <person name="Varghese N."/>
            <person name="Submissions S."/>
        </authorList>
    </citation>
    <scope>NUCLEOTIDE SEQUENCE [LARGE SCALE GENOMIC DNA]</scope>
    <source>
        <strain evidence="4">NLAE-zl-G277</strain>
    </source>
</reference>
<organism evidence="3 4">
    <name type="scientific">Enterocloster lavalensis</name>
    <dbReference type="NCBI Taxonomy" id="460384"/>
    <lineage>
        <taxon>Bacteria</taxon>
        <taxon>Bacillati</taxon>
        <taxon>Bacillota</taxon>
        <taxon>Clostridia</taxon>
        <taxon>Lachnospirales</taxon>
        <taxon>Lachnospiraceae</taxon>
        <taxon>Enterocloster</taxon>
    </lineage>
</organism>
<keyword evidence="4" id="KW-1185">Reference proteome</keyword>
<keyword evidence="2" id="KW-1133">Transmembrane helix</keyword>
<accession>A0A1I0AKP4</accession>
<feature type="transmembrane region" description="Helical" evidence="2">
    <location>
        <begin position="63"/>
        <end position="84"/>
    </location>
</feature>
<feature type="transmembrane region" description="Helical" evidence="2">
    <location>
        <begin position="258"/>
        <end position="278"/>
    </location>
</feature>
<evidence type="ECO:0000313" key="4">
    <source>
        <dbReference type="Proteomes" id="UP000198508"/>
    </source>
</evidence>
<dbReference type="EMBL" id="FOIM01000001">
    <property type="protein sequence ID" value="SES94922.1"/>
    <property type="molecule type" value="Genomic_DNA"/>
</dbReference>
<dbReference type="AlphaFoldDB" id="A0A1I0AKP4"/>
<dbReference type="Pfam" id="PF03390">
    <property type="entry name" value="2HCT"/>
    <property type="match status" value="1"/>
</dbReference>
<proteinExistence type="inferred from homology"/>
<feature type="transmembrane region" description="Helical" evidence="2">
    <location>
        <begin position="351"/>
        <end position="372"/>
    </location>
</feature>
<dbReference type="GeneID" id="93277920"/>
<keyword evidence="1" id="KW-0769">Symport</keyword>
<dbReference type="STRING" id="460384.SAMN05216313_10192"/>